<evidence type="ECO:0000256" key="5">
    <source>
        <dbReference type="ARBA" id="ARBA00023015"/>
    </source>
</evidence>
<accession>A0A371B8W8</accession>
<proteinExistence type="inferred from homology"/>
<dbReference type="Pfam" id="PF00126">
    <property type="entry name" value="HTH_1"/>
    <property type="match status" value="1"/>
</dbReference>
<dbReference type="PANTHER" id="PTHR30118">
    <property type="entry name" value="HTH-TYPE TRANSCRIPTIONAL REGULATOR LEUO-RELATED"/>
    <property type="match status" value="1"/>
</dbReference>
<dbReference type="OrthoDB" id="8455878at2"/>
<dbReference type="GO" id="GO:0003677">
    <property type="term" value="F:DNA binding"/>
    <property type="evidence" value="ECO:0007669"/>
    <property type="project" value="UniProtKB-KW"/>
</dbReference>
<feature type="domain" description="HTH lysR-type" evidence="9">
    <location>
        <begin position="14"/>
        <end position="66"/>
    </location>
</feature>
<dbReference type="PANTHER" id="PTHR30118:SF6">
    <property type="entry name" value="HTH-TYPE TRANSCRIPTIONAL REGULATOR LEUO"/>
    <property type="match status" value="1"/>
</dbReference>
<dbReference type="InterPro" id="IPR037402">
    <property type="entry name" value="YidZ_PBP2"/>
</dbReference>
<keyword evidence="3" id="KW-0536">Nodulation</keyword>
<keyword evidence="5" id="KW-0805">Transcription regulation</keyword>
<name>A0A371B8W8_9BRAD</name>
<comment type="caution">
    <text evidence="10">The sequence shown here is derived from an EMBL/GenBank/DDBJ whole genome shotgun (WGS) entry which is preliminary data.</text>
</comment>
<dbReference type="Gene3D" id="1.10.10.10">
    <property type="entry name" value="Winged helix-like DNA-binding domain superfamily/Winged helix DNA-binding domain"/>
    <property type="match status" value="1"/>
</dbReference>
<sequence length="312" mass="34448">MSKIDYSALDGQNLRLFLAVLEEGSVTAAASRLGVTQSAVSHGLDKLRSIVADPLFVKSGRGIVATAHAHSLAARARDLLDGMKAFAQGAAFDPKTARLSLTVAANDFQRDLLLPPLLARLSMQTERIDLRVIPSGLPSGEMLREGRCDLLITPRPPVATDVFQRLLFRDRYVCFYDAASRAAPRNLNAYFKARHITVVYPDNERLEFDRRLAAKKIARDIAIEVPNFYGVPAFLQGTDLLVSMPSLLRGGMMKPFAQAAIPLKDGITDLPMYMVWHQRFQSDPAHVFLRGELERTAHDLIGRGRNASPANK</sequence>
<dbReference type="PROSITE" id="PS50931">
    <property type="entry name" value="HTH_LYSR"/>
    <property type="match status" value="1"/>
</dbReference>
<keyword evidence="4" id="KW-0678">Repressor</keyword>
<dbReference type="Gene3D" id="3.40.190.10">
    <property type="entry name" value="Periplasmic binding protein-like II"/>
    <property type="match status" value="2"/>
</dbReference>
<protein>
    <submittedName>
        <fullName evidence="10">LysR family transcriptional regulator</fullName>
    </submittedName>
</protein>
<evidence type="ECO:0000256" key="7">
    <source>
        <dbReference type="ARBA" id="ARBA00023159"/>
    </source>
</evidence>
<dbReference type="Proteomes" id="UP000263993">
    <property type="component" value="Unassembled WGS sequence"/>
</dbReference>
<evidence type="ECO:0000313" key="10">
    <source>
        <dbReference type="EMBL" id="RDV04045.1"/>
    </source>
</evidence>
<evidence type="ECO:0000256" key="1">
    <source>
        <dbReference type="ARBA" id="ARBA00003502"/>
    </source>
</evidence>
<evidence type="ECO:0000256" key="4">
    <source>
        <dbReference type="ARBA" id="ARBA00022491"/>
    </source>
</evidence>
<dbReference type="RefSeq" id="WP_115516071.1">
    <property type="nucleotide sequence ID" value="NZ_QRGO01000001.1"/>
</dbReference>
<keyword evidence="11" id="KW-1185">Reference proteome</keyword>
<reference evidence="11" key="1">
    <citation type="submission" date="2018-08" db="EMBL/GenBank/DDBJ databases">
        <authorList>
            <person name="Kim S.-J."/>
            <person name="Jung G.-Y."/>
        </authorList>
    </citation>
    <scope>NUCLEOTIDE SEQUENCE [LARGE SCALE GENOMIC DNA]</scope>
    <source>
        <strain evidence="11">GY_H</strain>
    </source>
</reference>
<evidence type="ECO:0000256" key="2">
    <source>
        <dbReference type="ARBA" id="ARBA00009437"/>
    </source>
</evidence>
<organism evidence="10 11">
    <name type="scientific">Undibacter mobilis</name>
    <dbReference type="NCBI Taxonomy" id="2292256"/>
    <lineage>
        <taxon>Bacteria</taxon>
        <taxon>Pseudomonadati</taxon>
        <taxon>Pseudomonadota</taxon>
        <taxon>Alphaproteobacteria</taxon>
        <taxon>Hyphomicrobiales</taxon>
        <taxon>Nitrobacteraceae</taxon>
        <taxon>Undibacter</taxon>
    </lineage>
</organism>
<keyword evidence="8" id="KW-0804">Transcription</keyword>
<keyword evidence="7" id="KW-0010">Activator</keyword>
<keyword evidence="6" id="KW-0238">DNA-binding</keyword>
<evidence type="ECO:0000256" key="6">
    <source>
        <dbReference type="ARBA" id="ARBA00023125"/>
    </source>
</evidence>
<dbReference type="InterPro" id="IPR036388">
    <property type="entry name" value="WH-like_DNA-bd_sf"/>
</dbReference>
<dbReference type="GO" id="GO:0003700">
    <property type="term" value="F:DNA-binding transcription factor activity"/>
    <property type="evidence" value="ECO:0007669"/>
    <property type="project" value="InterPro"/>
</dbReference>
<evidence type="ECO:0000256" key="8">
    <source>
        <dbReference type="ARBA" id="ARBA00023163"/>
    </source>
</evidence>
<dbReference type="InterPro" id="IPR050389">
    <property type="entry name" value="LysR-type_TF"/>
</dbReference>
<dbReference type="CDD" id="cd08417">
    <property type="entry name" value="PBP2_Nitroaromatics_like"/>
    <property type="match status" value="1"/>
</dbReference>
<dbReference type="EMBL" id="QRGO01000001">
    <property type="protein sequence ID" value="RDV04045.1"/>
    <property type="molecule type" value="Genomic_DNA"/>
</dbReference>
<comment type="function">
    <text evidence="1">NodD regulates the expression of the nodABCFE genes which encode other nodulation proteins. NodD is also a negative regulator of its own expression. Binds flavonoids as inducers.</text>
</comment>
<evidence type="ECO:0000313" key="11">
    <source>
        <dbReference type="Proteomes" id="UP000263993"/>
    </source>
</evidence>
<dbReference type="AlphaFoldDB" id="A0A371B8W8"/>
<comment type="similarity">
    <text evidence="2">Belongs to the LysR transcriptional regulatory family.</text>
</comment>
<dbReference type="SUPFAM" id="SSF53850">
    <property type="entry name" value="Periplasmic binding protein-like II"/>
    <property type="match status" value="1"/>
</dbReference>
<dbReference type="InterPro" id="IPR000847">
    <property type="entry name" value="LysR_HTH_N"/>
</dbReference>
<dbReference type="SUPFAM" id="SSF46785">
    <property type="entry name" value="Winged helix' DNA-binding domain"/>
    <property type="match status" value="1"/>
</dbReference>
<dbReference type="InterPro" id="IPR005119">
    <property type="entry name" value="LysR_subst-bd"/>
</dbReference>
<evidence type="ECO:0000256" key="3">
    <source>
        <dbReference type="ARBA" id="ARBA00022458"/>
    </source>
</evidence>
<evidence type="ECO:0000259" key="9">
    <source>
        <dbReference type="PROSITE" id="PS50931"/>
    </source>
</evidence>
<dbReference type="InterPro" id="IPR036390">
    <property type="entry name" value="WH_DNA-bd_sf"/>
</dbReference>
<dbReference type="Pfam" id="PF03466">
    <property type="entry name" value="LysR_substrate"/>
    <property type="match status" value="1"/>
</dbReference>
<gene>
    <name evidence="10" type="ORF">DXH78_05265</name>
</gene>